<dbReference type="WBParaSite" id="HPBE_0001272901-mRNA-1">
    <property type="protein sequence ID" value="HPBE_0001272901-mRNA-1"/>
    <property type="gene ID" value="HPBE_0001272901"/>
</dbReference>
<evidence type="ECO:0000313" key="8">
    <source>
        <dbReference type="WBParaSite" id="HPBE_0001272901-mRNA-1"/>
    </source>
</evidence>
<evidence type="ECO:0000256" key="2">
    <source>
        <dbReference type="ARBA" id="ARBA00021582"/>
    </source>
</evidence>
<evidence type="ECO:0000313" key="7">
    <source>
        <dbReference type="Proteomes" id="UP000050761"/>
    </source>
</evidence>
<organism evidence="7 8">
    <name type="scientific">Heligmosomoides polygyrus</name>
    <name type="common">Parasitic roundworm</name>
    <dbReference type="NCBI Taxonomy" id="6339"/>
    <lineage>
        <taxon>Eukaryota</taxon>
        <taxon>Metazoa</taxon>
        <taxon>Ecdysozoa</taxon>
        <taxon>Nematoda</taxon>
        <taxon>Chromadorea</taxon>
        <taxon>Rhabditida</taxon>
        <taxon>Rhabditina</taxon>
        <taxon>Rhabditomorpha</taxon>
        <taxon>Strongyloidea</taxon>
        <taxon>Heligmosomidae</taxon>
        <taxon>Heligmosomoides</taxon>
    </lineage>
</organism>
<dbReference type="PROSITE" id="PS00671">
    <property type="entry name" value="D_2_HYDROXYACID_DH_3"/>
    <property type="match status" value="1"/>
</dbReference>
<dbReference type="Pfam" id="PF02826">
    <property type="entry name" value="2-Hacid_dh_C"/>
    <property type="match status" value="1"/>
</dbReference>
<dbReference type="FunFam" id="3.40.50.720:FF:000021">
    <property type="entry name" value="D-3-phosphoglycerate dehydrogenase"/>
    <property type="match status" value="1"/>
</dbReference>
<feature type="domain" description="D-isomer specific 2-hydroxyacid dehydrogenase NAD-binding" evidence="5">
    <location>
        <begin position="1"/>
        <end position="153"/>
    </location>
</feature>
<comment type="similarity">
    <text evidence="1">Belongs to the D-isomer specific 2-hydroxyacid dehydrogenase family.</text>
</comment>
<accession>A0A183FWD0</accession>
<dbReference type="Gene3D" id="3.40.50.720">
    <property type="entry name" value="NAD(P)-binding Rossmann-like Domain"/>
    <property type="match status" value="1"/>
</dbReference>
<proteinExistence type="inferred from homology"/>
<keyword evidence="4" id="KW-0520">NAD</keyword>
<evidence type="ECO:0000313" key="6">
    <source>
        <dbReference type="EMBL" id="VDO93361.1"/>
    </source>
</evidence>
<dbReference type="GO" id="GO:0004617">
    <property type="term" value="F:phosphoglycerate dehydrogenase activity"/>
    <property type="evidence" value="ECO:0007669"/>
    <property type="project" value="TreeGrafter"/>
</dbReference>
<dbReference type="SUPFAM" id="SSF51735">
    <property type="entry name" value="NAD(P)-binding Rossmann-fold domains"/>
    <property type="match status" value="1"/>
</dbReference>
<keyword evidence="7" id="KW-1185">Reference proteome</keyword>
<dbReference type="AlphaFoldDB" id="A0A183FWD0"/>
<dbReference type="InterPro" id="IPR036291">
    <property type="entry name" value="NAD(P)-bd_dom_sf"/>
</dbReference>
<dbReference type="InterPro" id="IPR029752">
    <property type="entry name" value="D-isomer_DH_CS1"/>
</dbReference>
<keyword evidence="3" id="KW-0560">Oxidoreductase</keyword>
<evidence type="ECO:0000259" key="5">
    <source>
        <dbReference type="Pfam" id="PF02826"/>
    </source>
</evidence>
<name>A0A183FWD0_HELPZ</name>
<evidence type="ECO:0000256" key="1">
    <source>
        <dbReference type="ARBA" id="ARBA00005854"/>
    </source>
</evidence>
<dbReference type="InterPro" id="IPR006140">
    <property type="entry name" value="D-isomer_DH_NAD-bd"/>
</dbReference>
<sequence length="202" mass="22363">MKAGKWERKEFMGEEIFGRTLAVLGLGRIGREVASRLRAFGMRVVGYDPMVTKEAAAAMDIELFSLEEIWPQADFITVHVPLVAETTNLINAEVLSKCKKGVRIVNVARGGIVNERDLVDAMNTGQSKEVLQEPPKCRDLVQHPKAICTPHLGASTVDAQLRVASEIAENIVQFNNGKVFGVVSWLMLLFHSCRFPACFCFS</sequence>
<gene>
    <name evidence="6" type="ORF">HPBE_LOCUS12730</name>
</gene>
<dbReference type="InterPro" id="IPR029753">
    <property type="entry name" value="D-isomer_DH_CS"/>
</dbReference>
<dbReference type="PANTHER" id="PTHR42938">
    <property type="entry name" value="FORMATE DEHYDROGENASE 1"/>
    <property type="match status" value="1"/>
</dbReference>
<dbReference type="PROSITE" id="PS00065">
    <property type="entry name" value="D_2_HYDROXYACID_DH_1"/>
    <property type="match status" value="1"/>
</dbReference>
<dbReference type="EMBL" id="UZAH01027615">
    <property type="protein sequence ID" value="VDO93361.1"/>
    <property type="molecule type" value="Genomic_DNA"/>
</dbReference>
<dbReference type="PROSITE" id="PS00670">
    <property type="entry name" value="D_2_HYDROXYACID_DH_2"/>
    <property type="match status" value="1"/>
</dbReference>
<accession>A0A3P7YZX0</accession>
<reference evidence="8" key="2">
    <citation type="submission" date="2019-09" db="UniProtKB">
        <authorList>
            <consortium name="WormBaseParasite"/>
        </authorList>
    </citation>
    <scope>IDENTIFICATION</scope>
</reference>
<dbReference type="GO" id="GO:0051287">
    <property type="term" value="F:NAD binding"/>
    <property type="evidence" value="ECO:0007669"/>
    <property type="project" value="InterPro"/>
</dbReference>
<evidence type="ECO:0000256" key="3">
    <source>
        <dbReference type="ARBA" id="ARBA00023002"/>
    </source>
</evidence>
<dbReference type="OrthoDB" id="1621027at2759"/>
<evidence type="ECO:0000256" key="4">
    <source>
        <dbReference type="ARBA" id="ARBA00023027"/>
    </source>
</evidence>
<dbReference type="PANTHER" id="PTHR42938:SF22">
    <property type="entry name" value="D-3-PHOSPHOGLYCERATE DEHYDROGENASE"/>
    <property type="match status" value="1"/>
</dbReference>
<reference evidence="6 7" key="1">
    <citation type="submission" date="2018-11" db="EMBL/GenBank/DDBJ databases">
        <authorList>
            <consortium name="Pathogen Informatics"/>
        </authorList>
    </citation>
    <scope>NUCLEOTIDE SEQUENCE [LARGE SCALE GENOMIC DNA]</scope>
</reference>
<protein>
    <recommendedName>
        <fullName evidence="2">D-3-phosphoglycerate dehydrogenase</fullName>
    </recommendedName>
</protein>
<dbReference type="Proteomes" id="UP000050761">
    <property type="component" value="Unassembled WGS sequence"/>
</dbReference>